<evidence type="ECO:0000313" key="5">
    <source>
        <dbReference type="Proteomes" id="UP000606172"/>
    </source>
</evidence>
<dbReference type="InterPro" id="IPR000182">
    <property type="entry name" value="GNAT_dom"/>
</dbReference>
<dbReference type="Pfam" id="PF00583">
    <property type="entry name" value="Acetyltransf_1"/>
    <property type="match status" value="1"/>
</dbReference>
<dbReference type="InterPro" id="IPR016181">
    <property type="entry name" value="Acyl_CoA_acyltransferase"/>
</dbReference>
<dbReference type="CDD" id="cd04301">
    <property type="entry name" value="NAT_SF"/>
    <property type="match status" value="1"/>
</dbReference>
<dbReference type="Proteomes" id="UP000606172">
    <property type="component" value="Unassembled WGS sequence"/>
</dbReference>
<evidence type="ECO:0000256" key="2">
    <source>
        <dbReference type="ARBA" id="ARBA00023315"/>
    </source>
</evidence>
<dbReference type="InterPro" id="IPR050832">
    <property type="entry name" value="Bact_Acetyltransf"/>
</dbReference>
<evidence type="ECO:0000259" key="3">
    <source>
        <dbReference type="PROSITE" id="PS51186"/>
    </source>
</evidence>
<gene>
    <name evidence="4" type="ORF">Ssi02_69970</name>
</gene>
<evidence type="ECO:0000256" key="1">
    <source>
        <dbReference type="ARBA" id="ARBA00022679"/>
    </source>
</evidence>
<accession>A0A919VAR5</accession>
<organism evidence="4 5">
    <name type="scientific">Sinosporangium siamense</name>
    <dbReference type="NCBI Taxonomy" id="1367973"/>
    <lineage>
        <taxon>Bacteria</taxon>
        <taxon>Bacillati</taxon>
        <taxon>Actinomycetota</taxon>
        <taxon>Actinomycetes</taxon>
        <taxon>Streptosporangiales</taxon>
        <taxon>Streptosporangiaceae</taxon>
        <taxon>Sinosporangium</taxon>
    </lineage>
</organism>
<dbReference type="PROSITE" id="PS51186">
    <property type="entry name" value="GNAT"/>
    <property type="match status" value="1"/>
</dbReference>
<dbReference type="Gene3D" id="3.40.630.30">
    <property type="match status" value="1"/>
</dbReference>
<keyword evidence="1" id="KW-0808">Transferase</keyword>
<keyword evidence="2" id="KW-0012">Acyltransferase</keyword>
<sequence>MVLSMFDSAVAWLVGEGLTGQWGDQPFSLQPERIEMVTAFASGDGMRIAEVDGRPAGCAALGEPLEYVEPAGEPELYVRWLVVDRAYAGLGVGHALLDHAAEEAAAAGVGLLRLDCYAGGGGRLMAYYESVGFAPASHFTVRDWPGRVMERRVL</sequence>
<dbReference type="SUPFAM" id="SSF55729">
    <property type="entry name" value="Acyl-CoA N-acyltransferases (Nat)"/>
    <property type="match status" value="1"/>
</dbReference>
<comment type="caution">
    <text evidence="4">The sequence shown here is derived from an EMBL/GenBank/DDBJ whole genome shotgun (WGS) entry which is preliminary data.</text>
</comment>
<keyword evidence="5" id="KW-1185">Reference proteome</keyword>
<dbReference type="GO" id="GO:0016747">
    <property type="term" value="F:acyltransferase activity, transferring groups other than amino-acyl groups"/>
    <property type="evidence" value="ECO:0007669"/>
    <property type="project" value="InterPro"/>
</dbReference>
<reference evidence="4" key="1">
    <citation type="submission" date="2021-01" db="EMBL/GenBank/DDBJ databases">
        <title>Whole genome shotgun sequence of Sinosporangium siamense NBRC 109515.</title>
        <authorList>
            <person name="Komaki H."/>
            <person name="Tamura T."/>
        </authorList>
    </citation>
    <scope>NUCLEOTIDE SEQUENCE</scope>
    <source>
        <strain evidence="4">NBRC 109515</strain>
    </source>
</reference>
<proteinExistence type="predicted"/>
<evidence type="ECO:0000313" key="4">
    <source>
        <dbReference type="EMBL" id="GII96766.1"/>
    </source>
</evidence>
<dbReference type="PANTHER" id="PTHR43877">
    <property type="entry name" value="AMINOALKYLPHOSPHONATE N-ACETYLTRANSFERASE-RELATED-RELATED"/>
    <property type="match status" value="1"/>
</dbReference>
<dbReference type="PANTHER" id="PTHR43877:SF2">
    <property type="entry name" value="AMINOALKYLPHOSPHONATE N-ACETYLTRANSFERASE-RELATED"/>
    <property type="match status" value="1"/>
</dbReference>
<name>A0A919VAR5_9ACTN</name>
<dbReference type="EMBL" id="BOOW01000049">
    <property type="protein sequence ID" value="GII96766.1"/>
    <property type="molecule type" value="Genomic_DNA"/>
</dbReference>
<protein>
    <submittedName>
        <fullName evidence="4">N-acetyltransferase</fullName>
    </submittedName>
</protein>
<dbReference type="AlphaFoldDB" id="A0A919VAR5"/>
<feature type="domain" description="N-acetyltransferase" evidence="3">
    <location>
        <begin position="1"/>
        <end position="154"/>
    </location>
</feature>